<organism evidence="2">
    <name type="scientific">viral metagenome</name>
    <dbReference type="NCBI Taxonomy" id="1070528"/>
    <lineage>
        <taxon>unclassified sequences</taxon>
        <taxon>metagenomes</taxon>
        <taxon>organismal metagenomes</taxon>
    </lineage>
</organism>
<evidence type="ECO:0000259" key="1">
    <source>
        <dbReference type="Pfam" id="PF03464"/>
    </source>
</evidence>
<dbReference type="InterPro" id="IPR005141">
    <property type="entry name" value="eRF1_2"/>
</dbReference>
<dbReference type="InterPro" id="IPR004403">
    <property type="entry name" value="Peptide_chain-rel_eRF1/aRF1"/>
</dbReference>
<accession>A0A6C0CC17</accession>
<dbReference type="Pfam" id="PF03464">
    <property type="entry name" value="eRF1_2"/>
    <property type="match status" value="1"/>
</dbReference>
<dbReference type="EMBL" id="MN739363">
    <property type="protein sequence ID" value="QHT01064.1"/>
    <property type="molecule type" value="Genomic_DNA"/>
</dbReference>
<dbReference type="InterPro" id="IPR042226">
    <property type="entry name" value="eFR1_2_sf"/>
</dbReference>
<sequence length="206" mass="23079">MYVHSSNNTQLIKSLQFELPSQHKTGGSSAARMGRIRDEKINLSIRKTAETMISLYVKDNVFQHIGLILAGPASIKEKIQSEKIFVQHFNKYLLRTITIAEIEDNSIYYVVASIMDISSGLCMSGDVVAKFETMISDPEIIDLIVFGTSDVLDEYNAGNLAELFIDKDMLDIITINPKTIVQVIQNSEFINKYGSLVGIKYFAVDE</sequence>
<proteinExistence type="predicted"/>
<dbReference type="GO" id="GO:0003747">
    <property type="term" value="F:translation release factor activity"/>
    <property type="evidence" value="ECO:0007669"/>
    <property type="project" value="InterPro"/>
</dbReference>
<dbReference type="AlphaFoldDB" id="A0A6C0CC17"/>
<name>A0A6C0CC17_9ZZZZ</name>
<dbReference type="SUPFAM" id="SSF53137">
    <property type="entry name" value="Translational machinery components"/>
    <property type="match status" value="1"/>
</dbReference>
<reference evidence="2" key="1">
    <citation type="journal article" date="2020" name="Nature">
        <title>Giant virus diversity and host interactions through global metagenomics.</title>
        <authorList>
            <person name="Schulz F."/>
            <person name="Roux S."/>
            <person name="Paez-Espino D."/>
            <person name="Jungbluth S."/>
            <person name="Walsh D.A."/>
            <person name="Denef V.J."/>
            <person name="McMahon K.D."/>
            <person name="Konstantinidis K.T."/>
            <person name="Eloe-Fadrosh E.A."/>
            <person name="Kyrpides N.C."/>
            <person name="Woyke T."/>
        </authorList>
    </citation>
    <scope>NUCLEOTIDE SEQUENCE</scope>
    <source>
        <strain evidence="2">GVMAG-M-3300020192-26</strain>
    </source>
</reference>
<dbReference type="Gene3D" id="3.30.420.60">
    <property type="entry name" value="eRF1 domain 2"/>
    <property type="match status" value="1"/>
</dbReference>
<dbReference type="PANTHER" id="PTHR10113">
    <property type="entry name" value="PEPTIDE CHAIN RELEASE FACTOR SUBUNIT 1"/>
    <property type="match status" value="1"/>
</dbReference>
<feature type="domain" description="eRF1" evidence="1">
    <location>
        <begin position="6"/>
        <end position="116"/>
    </location>
</feature>
<protein>
    <recommendedName>
        <fullName evidence="1">eRF1 domain-containing protein</fullName>
    </recommendedName>
</protein>
<evidence type="ECO:0000313" key="2">
    <source>
        <dbReference type="EMBL" id="QHT01064.1"/>
    </source>
</evidence>